<dbReference type="EMBL" id="CP058649">
    <property type="protein sequence ID" value="QUI25364.1"/>
    <property type="molecule type" value="Genomic_DNA"/>
</dbReference>
<dbReference type="RefSeq" id="WP_212696068.1">
    <property type="nucleotide sequence ID" value="NZ_CP058649.1"/>
</dbReference>
<dbReference type="AlphaFoldDB" id="A0A8J8SJC2"/>
<protein>
    <submittedName>
        <fullName evidence="1">Uncharacterized protein</fullName>
    </submittedName>
</protein>
<reference evidence="1" key="1">
    <citation type="submission" date="2020-07" db="EMBL/GenBank/DDBJ databases">
        <title>Vallitalea pronyensis genome.</title>
        <authorList>
            <person name="Postec A."/>
        </authorList>
    </citation>
    <scope>NUCLEOTIDE SEQUENCE</scope>
    <source>
        <strain evidence="1">FatNI3</strain>
    </source>
</reference>
<evidence type="ECO:0000313" key="2">
    <source>
        <dbReference type="Proteomes" id="UP000683246"/>
    </source>
</evidence>
<organism evidence="1 2">
    <name type="scientific">Vallitalea pronyensis</name>
    <dbReference type="NCBI Taxonomy" id="1348613"/>
    <lineage>
        <taxon>Bacteria</taxon>
        <taxon>Bacillati</taxon>
        <taxon>Bacillota</taxon>
        <taxon>Clostridia</taxon>
        <taxon>Lachnospirales</taxon>
        <taxon>Vallitaleaceae</taxon>
        <taxon>Vallitalea</taxon>
    </lineage>
</organism>
<sequence length="65" mass="7389">MELKTNNNGESILIDDIKILTSVIGAEGRQMKAKFSVPNLMKAFLIKRCYVYIEKRNCVIDAKIV</sequence>
<evidence type="ECO:0000313" key="1">
    <source>
        <dbReference type="EMBL" id="QUI25364.1"/>
    </source>
</evidence>
<gene>
    <name evidence="1" type="ORF">HZI73_25040</name>
</gene>
<dbReference type="Proteomes" id="UP000683246">
    <property type="component" value="Chromosome"/>
</dbReference>
<proteinExistence type="predicted"/>
<name>A0A8J8SJC2_9FIRM</name>
<dbReference type="KEGG" id="vpy:HZI73_25040"/>
<accession>A0A8J8SJC2</accession>
<keyword evidence="2" id="KW-1185">Reference proteome</keyword>